<feature type="region of interest" description="Disordered" evidence="9">
    <location>
        <begin position="51"/>
        <end position="115"/>
    </location>
</feature>
<name>A0ABQ8JHK0_DERPT</name>
<evidence type="ECO:0000256" key="8">
    <source>
        <dbReference type="PROSITE-ProRule" id="PRU00023"/>
    </source>
</evidence>
<proteinExistence type="predicted"/>
<keyword evidence="5" id="KW-0638">Presynaptic neurotoxin</keyword>
<evidence type="ECO:0000256" key="2">
    <source>
        <dbReference type="ARBA" id="ARBA00022483"/>
    </source>
</evidence>
<evidence type="ECO:0000256" key="4">
    <source>
        <dbReference type="ARBA" id="ARBA00022737"/>
    </source>
</evidence>
<evidence type="ECO:0000313" key="10">
    <source>
        <dbReference type="EMBL" id="KAH9422090.1"/>
    </source>
</evidence>
<dbReference type="Gene3D" id="1.25.40.20">
    <property type="entry name" value="Ankyrin repeat-containing domain"/>
    <property type="match status" value="1"/>
</dbReference>
<evidence type="ECO:0000256" key="7">
    <source>
        <dbReference type="ARBA" id="ARBA00023298"/>
    </source>
</evidence>
<dbReference type="EMBL" id="NJHN03000037">
    <property type="protein sequence ID" value="KAH9422090.1"/>
    <property type="molecule type" value="Genomic_DNA"/>
</dbReference>
<keyword evidence="2" id="KW-0268">Exocytosis</keyword>
<dbReference type="Pfam" id="PF12796">
    <property type="entry name" value="Ank_2"/>
    <property type="match status" value="2"/>
</dbReference>
<organism evidence="10 11">
    <name type="scientific">Dermatophagoides pteronyssinus</name>
    <name type="common">European house dust mite</name>
    <dbReference type="NCBI Taxonomy" id="6956"/>
    <lineage>
        <taxon>Eukaryota</taxon>
        <taxon>Metazoa</taxon>
        <taxon>Ecdysozoa</taxon>
        <taxon>Arthropoda</taxon>
        <taxon>Chelicerata</taxon>
        <taxon>Arachnida</taxon>
        <taxon>Acari</taxon>
        <taxon>Acariformes</taxon>
        <taxon>Sarcoptiformes</taxon>
        <taxon>Astigmata</taxon>
        <taxon>Psoroptidia</taxon>
        <taxon>Analgoidea</taxon>
        <taxon>Pyroglyphidae</taxon>
        <taxon>Dermatophagoidinae</taxon>
        <taxon>Dermatophagoides</taxon>
    </lineage>
</organism>
<dbReference type="PANTHER" id="PTHR46680:SF3">
    <property type="entry name" value="NF-KAPPA-B INHIBITOR CACTUS"/>
    <property type="match status" value="1"/>
</dbReference>
<evidence type="ECO:0000256" key="1">
    <source>
        <dbReference type="ARBA" id="ARBA00004175"/>
    </source>
</evidence>
<comment type="subcellular location">
    <subcellularLocation>
        <location evidence="1">Target cell membrane</location>
    </subcellularLocation>
</comment>
<feature type="repeat" description="ANK" evidence="8">
    <location>
        <begin position="257"/>
        <end position="289"/>
    </location>
</feature>
<evidence type="ECO:0000256" key="3">
    <source>
        <dbReference type="ARBA" id="ARBA00022537"/>
    </source>
</evidence>
<keyword evidence="11" id="KW-1185">Reference proteome</keyword>
<keyword evidence="6 8" id="KW-0040">ANK repeat</keyword>
<evidence type="ECO:0000256" key="5">
    <source>
        <dbReference type="ARBA" id="ARBA00023028"/>
    </source>
</evidence>
<feature type="repeat" description="ANK" evidence="8">
    <location>
        <begin position="296"/>
        <end position="328"/>
    </location>
</feature>
<dbReference type="PANTHER" id="PTHR46680">
    <property type="entry name" value="NF-KAPPA-B INHIBITOR ALPHA"/>
    <property type="match status" value="1"/>
</dbReference>
<feature type="compositionally biased region" description="Low complexity" evidence="9">
    <location>
        <begin position="71"/>
        <end position="104"/>
    </location>
</feature>
<comment type="caution">
    <text evidence="10">The sequence shown here is derived from an EMBL/GenBank/DDBJ whole genome shotgun (WGS) entry which is preliminary data.</text>
</comment>
<keyword evidence="3" id="KW-1052">Target cell membrane</keyword>
<dbReference type="Proteomes" id="UP000887458">
    <property type="component" value="Unassembled WGS sequence"/>
</dbReference>
<keyword evidence="7" id="KW-0472">Membrane</keyword>
<dbReference type="InterPro" id="IPR036770">
    <property type="entry name" value="Ankyrin_rpt-contain_sf"/>
</dbReference>
<reference evidence="10 11" key="2">
    <citation type="journal article" date="2022" name="Mol. Biol. Evol.">
        <title>Comparative Genomics Reveals Insights into the Divergent Evolution of Astigmatic Mites and Household Pest Adaptations.</title>
        <authorList>
            <person name="Xiong Q."/>
            <person name="Wan A.T."/>
            <person name="Liu X."/>
            <person name="Fung C.S."/>
            <person name="Xiao X."/>
            <person name="Malainual N."/>
            <person name="Hou J."/>
            <person name="Wang L."/>
            <person name="Wang M."/>
            <person name="Yang K.Y."/>
            <person name="Cui Y."/>
            <person name="Leung E.L."/>
            <person name="Nong W."/>
            <person name="Shin S.K."/>
            <person name="Au S.W."/>
            <person name="Jeong K.Y."/>
            <person name="Chew F.T."/>
            <person name="Hui J.H."/>
            <person name="Leung T.F."/>
            <person name="Tungtrongchitr A."/>
            <person name="Zhong N."/>
            <person name="Liu Z."/>
            <person name="Tsui S.K."/>
        </authorList>
    </citation>
    <scope>NUCLEOTIDE SEQUENCE [LARGE SCALE GENOMIC DNA]</scope>
    <source>
        <strain evidence="10">Derp</strain>
    </source>
</reference>
<keyword evidence="5" id="KW-0528">Neurotoxin</keyword>
<feature type="compositionally biased region" description="Acidic residues" evidence="9">
    <location>
        <begin position="59"/>
        <end position="70"/>
    </location>
</feature>
<dbReference type="SMART" id="SM00248">
    <property type="entry name" value="ANK"/>
    <property type="match status" value="5"/>
</dbReference>
<gene>
    <name evidence="10" type="ORF">DERP_002382</name>
</gene>
<dbReference type="InterPro" id="IPR051070">
    <property type="entry name" value="NF-kappa-B_inhibitor"/>
</dbReference>
<sequence>MSNEKKSSSHQPHHHRHRESNKMDSDIDIDIVVDKKDKTFEELFDSGYNYNIQSKTFLDLEDDDDDDDMDNNQSFSSNRRQQQQQQKQHPDQHSQPSNSKQQSTNDDDDDKNKFDTVQQWSDSGVCITDSGLSIQEDFESNYESNNDTNENNNQQQKFKQEKINNRQSIDSNENKNALELWLKHNSDAVTLLHLAIIEGLEDIACSIIKNISTSNEMLNSFNYLYQNPLHLAILKRQINVIPLLILKGVSLTFQDNLGNTPLHIACKYSLMNIVEIILSTASIKNVAKCLEIRNYDGDTCLHLAAYNNDLKLLELFIRSGANLDIQEGKSGKTILHWAIENLHVQLVGFLLKNQANIMAETFAGKTPLHFLLKKSSIRQYNQHDSSTSLTQSNKSKIYKIIRLSIEYCNEKKLSLDTITNLSDDTDTSDNES</sequence>
<dbReference type="InterPro" id="IPR002110">
    <property type="entry name" value="Ankyrin_rpt"/>
</dbReference>
<evidence type="ECO:0000313" key="11">
    <source>
        <dbReference type="Proteomes" id="UP000887458"/>
    </source>
</evidence>
<evidence type="ECO:0000256" key="9">
    <source>
        <dbReference type="SAM" id="MobiDB-lite"/>
    </source>
</evidence>
<keyword evidence="4" id="KW-0677">Repeat</keyword>
<feature type="repeat" description="ANK" evidence="8">
    <location>
        <begin position="224"/>
        <end position="256"/>
    </location>
</feature>
<keyword evidence="7" id="KW-1053">Target membrane</keyword>
<dbReference type="SUPFAM" id="SSF48403">
    <property type="entry name" value="Ankyrin repeat"/>
    <property type="match status" value="1"/>
</dbReference>
<evidence type="ECO:0000256" key="6">
    <source>
        <dbReference type="ARBA" id="ARBA00023043"/>
    </source>
</evidence>
<dbReference type="PROSITE" id="PS50297">
    <property type="entry name" value="ANK_REP_REGION"/>
    <property type="match status" value="3"/>
</dbReference>
<feature type="compositionally biased region" description="Low complexity" evidence="9">
    <location>
        <begin position="141"/>
        <end position="157"/>
    </location>
</feature>
<keyword evidence="5" id="KW-0800">Toxin</keyword>
<accession>A0ABQ8JHK0</accession>
<dbReference type="PROSITE" id="PS50088">
    <property type="entry name" value="ANK_REPEAT"/>
    <property type="match status" value="4"/>
</dbReference>
<feature type="repeat" description="ANK" evidence="8">
    <location>
        <begin position="330"/>
        <end position="362"/>
    </location>
</feature>
<feature type="region of interest" description="Disordered" evidence="9">
    <location>
        <begin position="141"/>
        <end position="169"/>
    </location>
</feature>
<protein>
    <submittedName>
        <fullName evidence="10">Uncharacterized protein</fullName>
    </submittedName>
</protein>
<reference evidence="10 11" key="1">
    <citation type="journal article" date="2018" name="J. Allergy Clin. Immunol.">
        <title>High-quality assembly of Dermatophagoides pteronyssinus genome and transcriptome reveals a wide range of novel allergens.</title>
        <authorList>
            <person name="Liu X.Y."/>
            <person name="Yang K.Y."/>
            <person name="Wang M.Q."/>
            <person name="Kwok J.S."/>
            <person name="Zeng X."/>
            <person name="Yang Z."/>
            <person name="Xiao X.J."/>
            <person name="Lau C.P."/>
            <person name="Li Y."/>
            <person name="Huang Z.M."/>
            <person name="Ba J.G."/>
            <person name="Yim A.K."/>
            <person name="Ouyang C.Y."/>
            <person name="Ngai S.M."/>
            <person name="Chan T.F."/>
            <person name="Leung E.L."/>
            <person name="Liu L."/>
            <person name="Liu Z.G."/>
            <person name="Tsui S.K."/>
        </authorList>
    </citation>
    <scope>NUCLEOTIDE SEQUENCE [LARGE SCALE GENOMIC DNA]</scope>
    <source>
        <strain evidence="10">Derp</strain>
    </source>
</reference>
<feature type="region of interest" description="Disordered" evidence="9">
    <location>
        <begin position="1"/>
        <end position="28"/>
    </location>
</feature>